<dbReference type="GO" id="GO:0034499">
    <property type="term" value="P:late endosome to Golgi transport"/>
    <property type="evidence" value="ECO:0007669"/>
    <property type="project" value="TreeGrafter"/>
</dbReference>
<evidence type="ECO:0000313" key="9">
    <source>
        <dbReference type="EMBL" id="KAJ7625139.1"/>
    </source>
</evidence>
<sequence length="281" mass="30052">MQLETNQFYDMYSVPESFLEIEVRNPQTHGFGRKMYTDYEINPRSARRMAAPLKSTAPHTTAPPVPCMPAVMHARIRPDAPPRFPPLRLRLHNPPHARARGDCTVPTARIPRLGRADVADAPPHARAVSASASTSPSRRGAPLTAASTFASACERVVAGGDLSARLAPPARFLCLASAAARACIALRPCTLFFVRPGPRPSPTHVPGPLVRGDVVRAPPHALAASASSASAHGTPLTDASASASMRYYAACERDAHAPGRRDRCRVAAVVGVDVNFTRPRI</sequence>
<dbReference type="PANTHER" id="PTHR45963:SF2">
    <property type="entry name" value="RE52028P"/>
    <property type="match status" value="1"/>
</dbReference>
<dbReference type="GO" id="GO:0032266">
    <property type="term" value="F:phosphatidylinositol-3-phosphate binding"/>
    <property type="evidence" value="ECO:0007669"/>
    <property type="project" value="TreeGrafter"/>
</dbReference>
<dbReference type="AlphaFoldDB" id="A0AAD7FL06"/>
<comment type="similarity">
    <text evidence="4">Belongs to the sorting nexin family.</text>
</comment>
<evidence type="ECO:0000256" key="1">
    <source>
        <dbReference type="ARBA" id="ARBA00004184"/>
    </source>
</evidence>
<gene>
    <name evidence="9" type="ORF">B0H17DRAFT_1340372</name>
</gene>
<evidence type="ECO:0000256" key="5">
    <source>
        <dbReference type="ARBA" id="ARBA00022448"/>
    </source>
</evidence>
<comment type="caution">
    <text evidence="9">The sequence shown here is derived from an EMBL/GenBank/DDBJ whole genome shotgun (WGS) entry which is preliminary data.</text>
</comment>
<proteinExistence type="inferred from homology"/>
<dbReference type="Proteomes" id="UP001221757">
    <property type="component" value="Unassembled WGS sequence"/>
</dbReference>
<keyword evidence="10" id="KW-1185">Reference proteome</keyword>
<organism evidence="9 10">
    <name type="scientific">Mycena rosella</name>
    <name type="common">Pink bonnet</name>
    <name type="synonym">Agaricus rosellus</name>
    <dbReference type="NCBI Taxonomy" id="1033263"/>
    <lineage>
        <taxon>Eukaryota</taxon>
        <taxon>Fungi</taxon>
        <taxon>Dikarya</taxon>
        <taxon>Basidiomycota</taxon>
        <taxon>Agaricomycotina</taxon>
        <taxon>Agaricomycetes</taxon>
        <taxon>Agaricomycetidae</taxon>
        <taxon>Agaricales</taxon>
        <taxon>Marasmiineae</taxon>
        <taxon>Mycenaceae</taxon>
        <taxon>Mycena</taxon>
    </lineage>
</organism>
<dbReference type="InterPro" id="IPR051074">
    <property type="entry name" value="Sorting_Nexin"/>
</dbReference>
<dbReference type="GO" id="GO:0031901">
    <property type="term" value="C:early endosome membrane"/>
    <property type="evidence" value="ECO:0007669"/>
    <property type="project" value="TreeGrafter"/>
</dbReference>
<evidence type="ECO:0000313" key="10">
    <source>
        <dbReference type="Proteomes" id="UP001221757"/>
    </source>
</evidence>
<evidence type="ECO:0000256" key="4">
    <source>
        <dbReference type="ARBA" id="ARBA00010883"/>
    </source>
</evidence>
<keyword evidence="7" id="KW-0472">Membrane</keyword>
<accession>A0AAD7FL06</accession>
<evidence type="ECO:0000256" key="8">
    <source>
        <dbReference type="SAM" id="MobiDB-lite"/>
    </source>
</evidence>
<name>A0AAD7FL06_MYCRO</name>
<keyword evidence="5" id="KW-0813">Transport</keyword>
<protein>
    <submittedName>
        <fullName evidence="9">Uncharacterized protein</fullName>
    </submittedName>
</protein>
<keyword evidence="6" id="KW-0963">Cytoplasm</keyword>
<reference evidence="9" key="1">
    <citation type="submission" date="2023-03" db="EMBL/GenBank/DDBJ databases">
        <title>Massive genome expansion in bonnet fungi (Mycena s.s.) driven by repeated elements and novel gene families across ecological guilds.</title>
        <authorList>
            <consortium name="Lawrence Berkeley National Laboratory"/>
            <person name="Harder C.B."/>
            <person name="Miyauchi S."/>
            <person name="Viragh M."/>
            <person name="Kuo A."/>
            <person name="Thoen E."/>
            <person name="Andreopoulos B."/>
            <person name="Lu D."/>
            <person name="Skrede I."/>
            <person name="Drula E."/>
            <person name="Henrissat B."/>
            <person name="Morin E."/>
            <person name="Kohler A."/>
            <person name="Barry K."/>
            <person name="LaButti K."/>
            <person name="Morin E."/>
            <person name="Salamov A."/>
            <person name="Lipzen A."/>
            <person name="Mereny Z."/>
            <person name="Hegedus B."/>
            <person name="Baldrian P."/>
            <person name="Stursova M."/>
            <person name="Weitz H."/>
            <person name="Taylor A."/>
            <person name="Grigoriev I.V."/>
            <person name="Nagy L.G."/>
            <person name="Martin F."/>
            <person name="Kauserud H."/>
        </authorList>
    </citation>
    <scope>NUCLEOTIDE SEQUENCE</scope>
    <source>
        <strain evidence="9">CBHHK067</strain>
    </source>
</reference>
<dbReference type="GO" id="GO:0030904">
    <property type="term" value="C:retromer complex"/>
    <property type="evidence" value="ECO:0007669"/>
    <property type="project" value="TreeGrafter"/>
</dbReference>
<evidence type="ECO:0000256" key="6">
    <source>
        <dbReference type="ARBA" id="ARBA00022490"/>
    </source>
</evidence>
<dbReference type="PANTHER" id="PTHR45963">
    <property type="entry name" value="RE52028P"/>
    <property type="match status" value="1"/>
</dbReference>
<dbReference type="GO" id="GO:0032456">
    <property type="term" value="P:endocytic recycling"/>
    <property type="evidence" value="ECO:0007669"/>
    <property type="project" value="TreeGrafter"/>
</dbReference>
<evidence type="ECO:0000256" key="3">
    <source>
        <dbReference type="ARBA" id="ARBA00004496"/>
    </source>
</evidence>
<evidence type="ECO:0000256" key="7">
    <source>
        <dbReference type="ARBA" id="ARBA00023136"/>
    </source>
</evidence>
<comment type="subcellular location">
    <subcellularLocation>
        <location evidence="3">Cytoplasm</location>
    </subcellularLocation>
    <subcellularLocation>
        <location evidence="1">Endomembrane system</location>
        <topology evidence="1">Peripheral membrane protein</topology>
    </subcellularLocation>
    <subcellularLocation>
        <location evidence="2">Membrane</location>
        <topology evidence="2">Peripheral membrane protein</topology>
        <orientation evidence="2">Cytoplasmic side</orientation>
    </subcellularLocation>
</comment>
<feature type="region of interest" description="Disordered" evidence="8">
    <location>
        <begin position="119"/>
        <end position="141"/>
    </location>
</feature>
<evidence type="ECO:0000256" key="2">
    <source>
        <dbReference type="ARBA" id="ARBA00004287"/>
    </source>
</evidence>
<dbReference type="EMBL" id="JARKIE010000610">
    <property type="protein sequence ID" value="KAJ7625139.1"/>
    <property type="molecule type" value="Genomic_DNA"/>
</dbReference>